<dbReference type="EMBL" id="LGRN01000042">
    <property type="protein sequence ID" value="OJD18212.1"/>
    <property type="molecule type" value="Genomic_DNA"/>
</dbReference>
<dbReference type="OrthoDB" id="1378at2759"/>
<keyword evidence="2" id="KW-0963">Cytoplasm</keyword>
<dbReference type="PROSITE" id="PS50249">
    <property type="entry name" value="MPN"/>
    <property type="match status" value="1"/>
</dbReference>
<dbReference type="VEuPathDB" id="FungiDB:AJ78_01770"/>
<reference evidence="5 6" key="1">
    <citation type="submission" date="2015-07" db="EMBL/GenBank/DDBJ databases">
        <title>Emmonsia species relationships and genome sequence.</title>
        <authorList>
            <consortium name="The Broad Institute Genomics Platform"/>
            <person name="Cuomo C.A."/>
            <person name="Munoz J.F."/>
            <person name="Imamovic A."/>
            <person name="Priest M.E."/>
            <person name="Young S."/>
            <person name="Clay O.K."/>
            <person name="McEwen J.G."/>
        </authorList>
    </citation>
    <scope>NUCLEOTIDE SEQUENCE [LARGE SCALE GENOMIC DNA]</scope>
    <source>
        <strain evidence="5 6">UAMH 9510</strain>
    </source>
</reference>
<keyword evidence="2" id="KW-0539">Nucleus</keyword>
<name>A0A1J9QQS5_9EURO</name>
<dbReference type="GO" id="GO:0005737">
    <property type="term" value="C:cytoplasm"/>
    <property type="evidence" value="ECO:0007669"/>
    <property type="project" value="UniProtKB-SubCell"/>
</dbReference>
<comment type="function">
    <text evidence="2">Component of the COP9 signalosome complex (CSN), a complex involved in various cellular and developmental processes.</text>
</comment>
<organism evidence="5 6">
    <name type="scientific">Emergomyces pasteurianus Ep9510</name>
    <dbReference type="NCBI Taxonomy" id="1447872"/>
    <lineage>
        <taxon>Eukaryota</taxon>
        <taxon>Fungi</taxon>
        <taxon>Dikarya</taxon>
        <taxon>Ascomycota</taxon>
        <taxon>Pezizomycotina</taxon>
        <taxon>Eurotiomycetes</taxon>
        <taxon>Eurotiomycetidae</taxon>
        <taxon>Onygenales</taxon>
        <taxon>Ajellomycetaceae</taxon>
        <taxon>Emergomyces</taxon>
    </lineage>
</organism>
<dbReference type="PANTHER" id="PTHR10540:SF8">
    <property type="entry name" value="COP9 SIGNALOSOME COMPLEX SUBUNIT 6"/>
    <property type="match status" value="1"/>
</dbReference>
<dbReference type="STRING" id="1447872.A0A1J9QQS5"/>
<dbReference type="CDD" id="cd08063">
    <property type="entry name" value="MPN_CSN6"/>
    <property type="match status" value="1"/>
</dbReference>
<dbReference type="PANTHER" id="PTHR10540">
    <property type="entry name" value="EUKARYOTIC TRANSLATION INITIATION FACTOR 3 SUBUNIT F-RELATED"/>
    <property type="match status" value="1"/>
</dbReference>
<dbReference type="InterPro" id="IPR033859">
    <property type="entry name" value="MPN_CSN6"/>
</dbReference>
<proteinExistence type="inferred from homology"/>
<protein>
    <recommendedName>
        <fullName evidence="2">COP9 signalosome complex subunit 6</fullName>
    </recommendedName>
</protein>
<keyword evidence="2" id="KW-0736">Signalosome</keyword>
<dbReference type="GO" id="GO:0008237">
    <property type="term" value="F:metallopeptidase activity"/>
    <property type="evidence" value="ECO:0007669"/>
    <property type="project" value="InterPro"/>
</dbReference>
<gene>
    <name evidence="5" type="ORF">AJ78_01770</name>
</gene>
<dbReference type="GO" id="GO:0008180">
    <property type="term" value="C:COP9 signalosome"/>
    <property type="evidence" value="ECO:0007669"/>
    <property type="project" value="UniProtKB-UniRule"/>
</dbReference>
<evidence type="ECO:0000256" key="1">
    <source>
        <dbReference type="ARBA" id="ARBA00010893"/>
    </source>
</evidence>
<keyword evidence="6" id="KW-1185">Reference proteome</keyword>
<evidence type="ECO:0000313" key="5">
    <source>
        <dbReference type="EMBL" id="OJD18212.1"/>
    </source>
</evidence>
<feature type="domain" description="MPN" evidence="4">
    <location>
        <begin position="17"/>
        <end position="162"/>
    </location>
</feature>
<dbReference type="Pfam" id="PF13012">
    <property type="entry name" value="MitMem_reg"/>
    <property type="match status" value="1"/>
</dbReference>
<feature type="region of interest" description="Disordered" evidence="3">
    <location>
        <begin position="216"/>
        <end position="254"/>
    </location>
</feature>
<comment type="subcellular location">
    <subcellularLocation>
        <location evidence="2">Cytoplasm</location>
    </subcellularLocation>
    <subcellularLocation>
        <location evidence="2">Nucleus</location>
    </subcellularLocation>
</comment>
<dbReference type="InterPro" id="IPR037518">
    <property type="entry name" value="MPN"/>
</dbReference>
<sequence length="402" mass="43938">MANPLISLKSSDSGLQILLHPLVLLNISDHVTRHIARQQRGPIVGALIGQQKGRTISLEHVFECNVQTTSNGEITLHESWFEERLQQFRDVHKVPPLDLVGWFTLTPPTGPTAAQLPIHQHILQKYNETAVLLAFDPSGLESNTSHTTGKFPLTIYESTYEEDSHGADADKSMQVDGQQPKLALRFRELPYSIETGEAEMISVDFVARGGGNATAIQAKDVTPKPQTSRKKKPSASEKGKDTGESPGNPPVAGEVSALCKEDEDLIANLNTRLTAVKTLESRLRLIKGYLSSISSQQLDNQIQTASTSSPQISHALLRNIHSLISHLSLLTPQQSDTFSTESLAQANDVALVALLGQLGQSVQGMRELGKKFAIVDTARQYTESKKALGGMHTRMDDGLYLR</sequence>
<dbReference type="InterPro" id="IPR000555">
    <property type="entry name" value="JAMM/MPN+_dom"/>
</dbReference>
<dbReference type="Proteomes" id="UP000182235">
    <property type="component" value="Unassembled WGS sequence"/>
</dbReference>
<dbReference type="Gene3D" id="3.40.140.10">
    <property type="entry name" value="Cytidine Deaminase, domain 2"/>
    <property type="match status" value="1"/>
</dbReference>
<evidence type="ECO:0000256" key="2">
    <source>
        <dbReference type="RuleBase" id="RU367006"/>
    </source>
</evidence>
<evidence type="ECO:0000256" key="3">
    <source>
        <dbReference type="SAM" id="MobiDB-lite"/>
    </source>
</evidence>
<dbReference type="GO" id="GO:0000338">
    <property type="term" value="P:protein deneddylation"/>
    <property type="evidence" value="ECO:0007669"/>
    <property type="project" value="InterPro"/>
</dbReference>
<dbReference type="Pfam" id="PF01398">
    <property type="entry name" value="JAB"/>
    <property type="match status" value="1"/>
</dbReference>
<dbReference type="AlphaFoldDB" id="A0A1J9QQS5"/>
<evidence type="ECO:0000313" key="6">
    <source>
        <dbReference type="Proteomes" id="UP000182235"/>
    </source>
</evidence>
<accession>A0A1J9QQS5</accession>
<comment type="caution">
    <text evidence="5">The sequence shown here is derived from an EMBL/GenBank/DDBJ whole genome shotgun (WGS) entry which is preliminary data.</text>
</comment>
<feature type="compositionally biased region" description="Basic and acidic residues" evidence="3">
    <location>
        <begin position="234"/>
        <end position="243"/>
    </location>
</feature>
<comment type="similarity">
    <text evidence="1 2">Belongs to the peptidase M67A family. CSN6 subfamily.</text>
</comment>
<dbReference type="InterPro" id="IPR024969">
    <property type="entry name" value="EIF3F/CSN6-like_C"/>
</dbReference>
<evidence type="ECO:0000259" key="4">
    <source>
        <dbReference type="PROSITE" id="PS50249"/>
    </source>
</evidence>